<keyword evidence="2" id="KW-1185">Reference proteome</keyword>
<dbReference type="AlphaFoldDB" id="A0A1W1VW80"/>
<dbReference type="EMBL" id="FWWU01000010">
    <property type="protein sequence ID" value="SMB97134.1"/>
    <property type="molecule type" value="Genomic_DNA"/>
</dbReference>
<proteinExistence type="predicted"/>
<reference evidence="1 2" key="1">
    <citation type="submission" date="2017-04" db="EMBL/GenBank/DDBJ databases">
        <authorList>
            <person name="Afonso C.L."/>
            <person name="Miller P.J."/>
            <person name="Scott M.A."/>
            <person name="Spackman E."/>
            <person name="Goraichik I."/>
            <person name="Dimitrov K.M."/>
            <person name="Suarez D.L."/>
            <person name="Swayne D.E."/>
        </authorList>
    </citation>
    <scope>NUCLEOTIDE SEQUENCE [LARGE SCALE GENOMIC DNA]</scope>
    <source>
        <strain evidence="1 2">KR-140</strain>
    </source>
</reference>
<protein>
    <submittedName>
        <fullName evidence="1">Uncharacterized protein</fullName>
    </submittedName>
</protein>
<evidence type="ECO:0000313" key="1">
    <source>
        <dbReference type="EMBL" id="SMB97134.1"/>
    </source>
</evidence>
<sequence length="73" mass="8456">MTTAYAPLRQMHVTPQPEVPLSLTYDARQHAARLKEAAAHRLLREYRPLSRWSRLIVWSPSQFTLRLCGAVLK</sequence>
<dbReference type="Proteomes" id="UP000192582">
    <property type="component" value="Unassembled WGS sequence"/>
</dbReference>
<accession>A0A1W1VW80</accession>
<organism evidence="1 2">
    <name type="scientific">Deinococcus hopiensis KR-140</name>
    <dbReference type="NCBI Taxonomy" id="695939"/>
    <lineage>
        <taxon>Bacteria</taxon>
        <taxon>Thermotogati</taxon>
        <taxon>Deinococcota</taxon>
        <taxon>Deinococci</taxon>
        <taxon>Deinococcales</taxon>
        <taxon>Deinococcaceae</taxon>
        <taxon>Deinococcus</taxon>
    </lineage>
</organism>
<evidence type="ECO:0000313" key="2">
    <source>
        <dbReference type="Proteomes" id="UP000192582"/>
    </source>
</evidence>
<dbReference type="RefSeq" id="WP_084051189.1">
    <property type="nucleotide sequence ID" value="NZ_FWWU01000010.1"/>
</dbReference>
<dbReference type="OrthoDB" id="76791at2"/>
<name>A0A1W1VW80_9DEIO</name>
<gene>
    <name evidence="1" type="ORF">SAMN00790413_06362</name>
</gene>